<reference evidence="3 4" key="1">
    <citation type="submission" date="2015-03" db="EMBL/GenBank/DDBJ databases">
        <authorList>
            <person name="Radwan O."/>
            <person name="Al-Naeli F.A."/>
            <person name="Rendon G.A."/>
            <person name="Fields C."/>
        </authorList>
    </citation>
    <scope>NUCLEOTIDE SEQUENCE [LARGE SCALE GENOMIC DNA]</scope>
    <source>
        <strain evidence="3">CR-DP1</strain>
    </source>
</reference>
<proteinExistence type="predicted"/>
<dbReference type="Proteomes" id="UP000033483">
    <property type="component" value="Unassembled WGS sequence"/>
</dbReference>
<comment type="caution">
    <text evidence="3">The sequence shown here is derived from an EMBL/GenBank/DDBJ whole genome shotgun (WGS) entry which is preliminary data.</text>
</comment>
<evidence type="ECO:0008006" key="5">
    <source>
        <dbReference type="Google" id="ProtNLM"/>
    </source>
</evidence>
<sequence>MATQIAFAQGFLDQLNTLPITLLADHVEDPRRFPARPAYTLPKMPTALSKRTTLPPGAERSFTVTLKSARNPPLSMQLPAQPQTVSVADLRAVVAAHTGAALPKVKLLYAKKPVVDSKTLRDLVGDAHVADVELAVMIMGGVAALGKEESSSSSSATAAAAAGAGAAAPTAAGQADAVDNSDTVLQSAEFWADLETFVGSKIKNKKKTAELLAAFKTASAAKK</sequence>
<evidence type="ECO:0000313" key="3">
    <source>
        <dbReference type="EMBL" id="KKA27687.1"/>
    </source>
</evidence>
<keyword evidence="4" id="KW-1185">Reference proteome</keyword>
<organism evidence="3 4">
    <name type="scientific">Thielaviopsis punctulata</name>
    <dbReference type="NCBI Taxonomy" id="72032"/>
    <lineage>
        <taxon>Eukaryota</taxon>
        <taxon>Fungi</taxon>
        <taxon>Dikarya</taxon>
        <taxon>Ascomycota</taxon>
        <taxon>Pezizomycotina</taxon>
        <taxon>Sordariomycetes</taxon>
        <taxon>Hypocreomycetidae</taxon>
        <taxon>Microascales</taxon>
        <taxon>Ceratocystidaceae</taxon>
        <taxon>Thielaviopsis</taxon>
    </lineage>
</organism>
<accession>A0A0F4ZAX7</accession>
<dbReference type="InterPro" id="IPR049256">
    <property type="entry name" value="Get5_C"/>
</dbReference>
<evidence type="ECO:0000259" key="1">
    <source>
        <dbReference type="Pfam" id="PF12754"/>
    </source>
</evidence>
<dbReference type="Gene3D" id="1.10.286.70">
    <property type="entry name" value="Get5 dimerization domain"/>
    <property type="match status" value="1"/>
</dbReference>
<evidence type="ECO:0000259" key="2">
    <source>
        <dbReference type="Pfam" id="PF17183"/>
    </source>
</evidence>
<dbReference type="AlphaFoldDB" id="A0A0F4ZAX7"/>
<dbReference type="Gene3D" id="3.10.20.90">
    <property type="entry name" value="Phosphatidylinositol 3-kinase Catalytic Subunit, Chain A, domain 1"/>
    <property type="match status" value="1"/>
</dbReference>
<feature type="domain" description="Get5 N-terminal" evidence="1">
    <location>
        <begin position="7"/>
        <end position="141"/>
    </location>
</feature>
<dbReference type="Pfam" id="PF12754">
    <property type="entry name" value="Get5_N"/>
    <property type="match status" value="1"/>
</dbReference>
<dbReference type="OrthoDB" id="5366541at2759"/>
<dbReference type="SUPFAM" id="SSF54236">
    <property type="entry name" value="Ubiquitin-like"/>
    <property type="match status" value="1"/>
</dbReference>
<name>A0A0F4ZAX7_9PEZI</name>
<feature type="domain" description="Get5 C-terminal" evidence="2">
    <location>
        <begin position="181"/>
        <end position="218"/>
    </location>
</feature>
<gene>
    <name evidence="3" type="ORF">TD95_002751</name>
</gene>
<dbReference type="EMBL" id="LAEV01001609">
    <property type="protein sequence ID" value="KKA27687.1"/>
    <property type="molecule type" value="Genomic_DNA"/>
</dbReference>
<dbReference type="Pfam" id="PF17183">
    <property type="entry name" value="Get5_C"/>
    <property type="match status" value="1"/>
</dbReference>
<evidence type="ECO:0000313" key="4">
    <source>
        <dbReference type="Proteomes" id="UP000033483"/>
    </source>
</evidence>
<dbReference type="InterPro" id="IPR024737">
    <property type="entry name" value="Get5_N"/>
</dbReference>
<protein>
    <recommendedName>
        <fullName evidence="5">Ubiquitin-like domain-containing protein</fullName>
    </recommendedName>
</protein>
<dbReference type="InterPro" id="IPR029071">
    <property type="entry name" value="Ubiquitin-like_domsf"/>
</dbReference>